<dbReference type="KEGG" id="bmy:BM_BM17618"/>
<sequence length="234" mass="26513">MKVSGFGTLKKLRFFGSFDMMSTSANFGLKCFISQLKEMLFQVKGKCTTDHISAAGPWLKFRGHLDNISNNLFLTAVNAENDEMNKVIIVVEYWTLFIRLWERISNYKVRNHLTGKYDTASQTTRHYKSDGVAWIAVGDENYGEGSSREHAALEPRHFGGRAIIVKTFLGFTPDDKISIVGLNDFAPSKPLKCILKHVDGKKEEIWLSHSFNAAQIEWFKAGSALNHMKAMKKK</sequence>
<proteinExistence type="predicted"/>
<dbReference type="PANTHER" id="PTHR43160:SF3">
    <property type="entry name" value="ACONITATE HYDRATASE, MITOCHONDRIAL"/>
    <property type="match status" value="1"/>
</dbReference>
<dbReference type="InterPro" id="IPR015928">
    <property type="entry name" value="Aconitase/3IPM_dehydase_swvl"/>
</dbReference>
<dbReference type="WBParaSite" id="Bm17618.1">
    <property type="protein sequence ID" value="Bm17618.1"/>
    <property type="gene ID" value="WBGene00268760"/>
</dbReference>
<protein>
    <submittedName>
        <fullName evidence="4">Aconitase A/isopropylmalate dehydratase small subunit swivel domain-containing protein</fullName>
    </submittedName>
</protein>
<evidence type="ECO:0000259" key="1">
    <source>
        <dbReference type="Pfam" id="PF00694"/>
    </source>
</evidence>
<dbReference type="Pfam" id="PF00694">
    <property type="entry name" value="Aconitase_C"/>
    <property type="match status" value="1"/>
</dbReference>
<reference evidence="2" key="2">
    <citation type="submission" date="2019-04" db="EMBL/GenBank/DDBJ databases">
        <authorList>
            <person name="Howe K."/>
            <person name="Paulini M."/>
            <person name="Williams G."/>
        </authorList>
    </citation>
    <scope>NUCLEOTIDE SEQUENCE [LARGE SCALE GENOMIC DNA]</scope>
    <source>
        <strain evidence="2">FR3</strain>
    </source>
</reference>
<accession>A0A5S6PDU8</accession>
<evidence type="ECO:0000313" key="2">
    <source>
        <dbReference type="EMBL" id="VIO95580.1"/>
    </source>
</evidence>
<dbReference type="PANTHER" id="PTHR43160">
    <property type="entry name" value="ACONITATE HYDRATASE B"/>
    <property type="match status" value="1"/>
</dbReference>
<dbReference type="GeneID" id="66058897"/>
<dbReference type="GO" id="GO:0006099">
    <property type="term" value="P:tricarboxylic acid cycle"/>
    <property type="evidence" value="ECO:0007669"/>
    <property type="project" value="TreeGrafter"/>
</dbReference>
<name>A0A4E9FL26_BRUMA</name>
<gene>
    <name evidence="2 4" type="primary">Bm17618</name>
    <name evidence="2" type="ORF">BM_BM17618</name>
</gene>
<dbReference type="InterPro" id="IPR050926">
    <property type="entry name" value="Aconitase/IPM_isomerase"/>
</dbReference>
<dbReference type="OrthoDB" id="2224430at2759"/>
<dbReference type="SUPFAM" id="SSF52016">
    <property type="entry name" value="LeuD/IlvD-like"/>
    <property type="match status" value="1"/>
</dbReference>
<dbReference type="InterPro" id="IPR000573">
    <property type="entry name" value="AconitaseA/IPMdHydase_ssu_swvl"/>
</dbReference>
<evidence type="ECO:0000313" key="3">
    <source>
        <dbReference type="Proteomes" id="UP000006672"/>
    </source>
</evidence>
<dbReference type="Gene3D" id="3.20.19.10">
    <property type="entry name" value="Aconitase, domain 4"/>
    <property type="match status" value="2"/>
</dbReference>
<accession>A0A4E9FL26</accession>
<dbReference type="STRING" id="6279.A0A5S6PDU8"/>
<dbReference type="GO" id="GO:0005739">
    <property type="term" value="C:mitochondrion"/>
    <property type="evidence" value="ECO:0007669"/>
    <property type="project" value="TreeGrafter"/>
</dbReference>
<keyword evidence="3" id="KW-1185">Reference proteome</keyword>
<evidence type="ECO:0000313" key="4">
    <source>
        <dbReference type="WBParaSite" id="Bm17618.1"/>
    </source>
</evidence>
<dbReference type="CTD" id="66058897"/>
<dbReference type="GO" id="GO:0003994">
    <property type="term" value="F:aconitate hydratase activity"/>
    <property type="evidence" value="ECO:0007669"/>
    <property type="project" value="TreeGrafter"/>
</dbReference>
<dbReference type="RefSeq" id="XP_042935793.1">
    <property type="nucleotide sequence ID" value="XM_043079859.1"/>
</dbReference>
<reference evidence="4" key="3">
    <citation type="submission" date="2019-12" db="UniProtKB">
        <authorList>
            <consortium name="WormBaseParasite"/>
        </authorList>
    </citation>
    <scope>IDENTIFICATION</scope>
</reference>
<dbReference type="GO" id="GO:0051539">
    <property type="term" value="F:4 iron, 4 sulfur cluster binding"/>
    <property type="evidence" value="ECO:0007669"/>
    <property type="project" value="TreeGrafter"/>
</dbReference>
<reference evidence="3" key="1">
    <citation type="journal article" date="2007" name="Science">
        <title>Draft genome of the filarial nematode parasite Brugia malayi.</title>
        <authorList>
            <person name="Ghedin E."/>
            <person name="Wang S."/>
            <person name="Spiro D."/>
            <person name="Caler E."/>
            <person name="Zhao Q."/>
            <person name="Crabtree J."/>
            <person name="Allen J.E."/>
            <person name="Delcher A.L."/>
            <person name="Guiliano D.B."/>
            <person name="Miranda-Saavedra D."/>
            <person name="Angiuoli S.V."/>
            <person name="Creasy T."/>
            <person name="Amedeo P."/>
            <person name="Haas B."/>
            <person name="El-Sayed N.M."/>
            <person name="Wortman J.R."/>
            <person name="Feldblyum T."/>
            <person name="Tallon L."/>
            <person name="Schatz M."/>
            <person name="Shumway M."/>
            <person name="Koo H."/>
            <person name="Salzberg S.L."/>
            <person name="Schobel S."/>
            <person name="Pertea M."/>
            <person name="Pop M."/>
            <person name="White O."/>
            <person name="Barton G.J."/>
            <person name="Carlow C.K."/>
            <person name="Crawford M.J."/>
            <person name="Daub J."/>
            <person name="Dimmic M.W."/>
            <person name="Estes C.F."/>
            <person name="Foster J.M."/>
            <person name="Ganatra M."/>
            <person name="Gregory W.F."/>
            <person name="Johnson N.M."/>
            <person name="Jin J."/>
            <person name="Komuniecki R."/>
            <person name="Korf I."/>
            <person name="Kumar S."/>
            <person name="Laney S."/>
            <person name="Li B.W."/>
            <person name="Li W."/>
            <person name="Lindblom T.H."/>
            <person name="Lustigman S."/>
            <person name="Ma D."/>
            <person name="Maina C.V."/>
            <person name="Martin D.M."/>
            <person name="McCarter J.P."/>
            <person name="McReynolds L."/>
            <person name="Mitreva M."/>
            <person name="Nutman T.B."/>
            <person name="Parkinson J."/>
            <person name="Peregrin-Alvarez J.M."/>
            <person name="Poole C."/>
            <person name="Ren Q."/>
            <person name="Saunders L."/>
            <person name="Sluder A.E."/>
            <person name="Smith K."/>
            <person name="Stanke M."/>
            <person name="Unnasch T.R."/>
            <person name="Ware J."/>
            <person name="Wei A.D."/>
            <person name="Weil G."/>
            <person name="Williams D.J."/>
            <person name="Zhang Y."/>
            <person name="Williams S.A."/>
            <person name="Fraser-Liggett C."/>
            <person name="Slatko B."/>
            <person name="Blaxter M.L."/>
            <person name="Scott A.L."/>
        </authorList>
    </citation>
    <scope>NUCLEOTIDE SEQUENCE</scope>
    <source>
        <strain evidence="3">FR3</strain>
    </source>
</reference>
<dbReference type="GO" id="GO:0005829">
    <property type="term" value="C:cytosol"/>
    <property type="evidence" value="ECO:0007669"/>
    <property type="project" value="TreeGrafter"/>
</dbReference>
<dbReference type="Proteomes" id="UP000006672">
    <property type="component" value="Unassembled WGS sequence"/>
</dbReference>
<dbReference type="AlphaFoldDB" id="A0A4E9FL26"/>
<dbReference type="EMBL" id="CAAKNF010000194">
    <property type="protein sequence ID" value="VIO95580.1"/>
    <property type="molecule type" value="Genomic_DNA"/>
</dbReference>
<organism evidence="2">
    <name type="scientific">Brugia malayi</name>
    <name type="common">Filarial nematode worm</name>
    <dbReference type="NCBI Taxonomy" id="6279"/>
    <lineage>
        <taxon>Eukaryota</taxon>
        <taxon>Metazoa</taxon>
        <taxon>Ecdysozoa</taxon>
        <taxon>Nematoda</taxon>
        <taxon>Chromadorea</taxon>
        <taxon>Rhabditida</taxon>
        <taxon>Spirurina</taxon>
        <taxon>Spiruromorpha</taxon>
        <taxon>Filarioidea</taxon>
        <taxon>Onchocercidae</taxon>
        <taxon>Brugia</taxon>
    </lineage>
</organism>
<feature type="domain" description="Aconitase A/isopropylmalate dehydratase small subunit swivel" evidence="1">
    <location>
        <begin position="39"/>
        <end position="168"/>
    </location>
</feature>